<evidence type="ECO:0000256" key="9">
    <source>
        <dbReference type="RuleBase" id="RU365075"/>
    </source>
</evidence>
<evidence type="ECO:0000256" key="6">
    <source>
        <dbReference type="ARBA" id="ARBA00023034"/>
    </source>
</evidence>
<comment type="caution">
    <text evidence="12">The sequence shown here is derived from an EMBL/GenBank/DDBJ whole genome shotgun (WGS) entry which is preliminary data.</text>
</comment>
<dbReference type="GO" id="GO:0000139">
    <property type="term" value="C:Golgi membrane"/>
    <property type="evidence" value="ECO:0007669"/>
    <property type="project" value="UniProtKB-SubCell"/>
</dbReference>
<evidence type="ECO:0000256" key="1">
    <source>
        <dbReference type="ARBA" id="ARBA00004395"/>
    </source>
</evidence>
<comment type="subcellular location">
    <subcellularLocation>
        <location evidence="1 9">Golgi apparatus membrane</location>
        <topology evidence="1 9">Peripheral membrane protein</topology>
    </subcellularLocation>
</comment>
<keyword evidence="4 9" id="KW-0813">Transport</keyword>
<comment type="function">
    <text evidence="9">Required for normal Golgi function.</text>
</comment>
<dbReference type="GO" id="GO:0017119">
    <property type="term" value="C:Golgi transport complex"/>
    <property type="evidence" value="ECO:0007669"/>
    <property type="project" value="UniProtKB-UniRule"/>
</dbReference>
<feature type="domain" description="Conserved oligomeric complex COG6 N-terminal" evidence="10">
    <location>
        <begin position="33"/>
        <end position="144"/>
    </location>
</feature>
<evidence type="ECO:0000256" key="7">
    <source>
        <dbReference type="ARBA" id="ARBA00023136"/>
    </source>
</evidence>
<evidence type="ECO:0000256" key="8">
    <source>
        <dbReference type="ARBA" id="ARBA00031348"/>
    </source>
</evidence>
<accession>A0AAE0BLZ8</accession>
<evidence type="ECO:0000259" key="11">
    <source>
        <dbReference type="Pfam" id="PF20653"/>
    </source>
</evidence>
<keyword evidence="7 9" id="KW-0472">Membrane</keyword>
<dbReference type="EMBL" id="LGRX02034226">
    <property type="protein sequence ID" value="KAK3238398.1"/>
    <property type="molecule type" value="Genomic_DNA"/>
</dbReference>
<protein>
    <recommendedName>
        <fullName evidence="3 9">Conserved oligomeric Golgi complex subunit 6</fullName>
        <shortName evidence="9">COG complex subunit 6</shortName>
    </recommendedName>
    <alternativeName>
        <fullName evidence="8 9">Component of oligomeric Golgi complex 6</fullName>
    </alternativeName>
</protein>
<evidence type="ECO:0000256" key="5">
    <source>
        <dbReference type="ARBA" id="ARBA00022927"/>
    </source>
</evidence>
<gene>
    <name evidence="12" type="ORF">CYMTET_51592</name>
</gene>
<comment type="similarity">
    <text evidence="2 9">Belongs to the COG6 family.</text>
</comment>
<proteinExistence type="inferred from homology"/>
<dbReference type="PANTHER" id="PTHR21506:SF0">
    <property type="entry name" value="CONSERVED OLIGOMERIC GOLGI COMPLEX SUBUNIT 6"/>
    <property type="match status" value="1"/>
</dbReference>
<dbReference type="InterPro" id="IPR048369">
    <property type="entry name" value="COG6_C"/>
</dbReference>
<organism evidence="12 13">
    <name type="scientific">Cymbomonas tetramitiformis</name>
    <dbReference type="NCBI Taxonomy" id="36881"/>
    <lineage>
        <taxon>Eukaryota</taxon>
        <taxon>Viridiplantae</taxon>
        <taxon>Chlorophyta</taxon>
        <taxon>Pyramimonadophyceae</taxon>
        <taxon>Pyramimonadales</taxon>
        <taxon>Pyramimonadaceae</taxon>
        <taxon>Cymbomonas</taxon>
    </lineage>
</organism>
<evidence type="ECO:0000313" key="12">
    <source>
        <dbReference type="EMBL" id="KAK3238398.1"/>
    </source>
</evidence>
<evidence type="ECO:0000256" key="3">
    <source>
        <dbReference type="ARBA" id="ARBA00020973"/>
    </source>
</evidence>
<keyword evidence="13" id="KW-1185">Reference proteome</keyword>
<keyword evidence="5 9" id="KW-0653">Protein transport</keyword>
<dbReference type="GO" id="GO:0006891">
    <property type="term" value="P:intra-Golgi vesicle-mediated transport"/>
    <property type="evidence" value="ECO:0007669"/>
    <property type="project" value="UniProtKB-UniRule"/>
</dbReference>
<dbReference type="Pfam" id="PF06419">
    <property type="entry name" value="COG6_N"/>
    <property type="match status" value="1"/>
</dbReference>
<dbReference type="AlphaFoldDB" id="A0AAE0BLZ8"/>
<evidence type="ECO:0000256" key="2">
    <source>
        <dbReference type="ARBA" id="ARBA00011023"/>
    </source>
</evidence>
<reference evidence="12 13" key="1">
    <citation type="journal article" date="2015" name="Genome Biol. Evol.">
        <title>Comparative Genomics of a Bacterivorous Green Alga Reveals Evolutionary Causalities and Consequences of Phago-Mixotrophic Mode of Nutrition.</title>
        <authorList>
            <person name="Burns J.A."/>
            <person name="Paasch A."/>
            <person name="Narechania A."/>
            <person name="Kim E."/>
        </authorList>
    </citation>
    <scope>NUCLEOTIDE SEQUENCE [LARGE SCALE GENOMIC DNA]</scope>
    <source>
        <strain evidence="12 13">PLY_AMNH</strain>
    </source>
</reference>
<dbReference type="PANTHER" id="PTHR21506">
    <property type="entry name" value="COMPONENT OF OLIGOMERIC GOLGI COMPLEX 6"/>
    <property type="match status" value="1"/>
</dbReference>
<evidence type="ECO:0000256" key="4">
    <source>
        <dbReference type="ARBA" id="ARBA00022448"/>
    </source>
</evidence>
<dbReference type="InterPro" id="IPR048368">
    <property type="entry name" value="COG6_N"/>
</dbReference>
<name>A0AAE0BLZ8_9CHLO</name>
<dbReference type="Proteomes" id="UP001190700">
    <property type="component" value="Unassembled WGS sequence"/>
</dbReference>
<dbReference type="Pfam" id="PF20653">
    <property type="entry name" value="COG6_C"/>
    <property type="match status" value="1"/>
</dbReference>
<feature type="domain" description="Conserved Oligomeric Golgi complex subunit 6 C-terminal" evidence="11">
    <location>
        <begin position="174"/>
        <end position="288"/>
    </location>
</feature>
<comment type="subunit">
    <text evidence="9">Component of the conserved oligomeric Golgi complex.</text>
</comment>
<dbReference type="SMART" id="SM01087">
    <property type="entry name" value="COG6"/>
    <property type="match status" value="1"/>
</dbReference>
<evidence type="ECO:0000259" key="10">
    <source>
        <dbReference type="Pfam" id="PF06419"/>
    </source>
</evidence>
<sequence>MSALAPGLARKVKKVLETRIDSPELSSSLGEVSSFYTENTPANRRGLRSSIEKRGLDINEEFLKAAEVAQAALEAVERQLDGLTTCCNRIGGSLETTRTSTGDLVVETEKLANELDSNLRRTSLVETFLDGYQLSNEEVESLREGDIDERFFSALAHVKGIHNNCKMLLRTHHQRAGLELMDQMALHQETAYERLCRWVQAECRSLGESDTPEVTPFLQKAASTLRGRPALFKYCAEEVATQRHSCMFRRFIAALTRGGPGGVPRPMEMHSHDPRRYVGDMLAWLHQVWGAAQRRRPRWGALRVLMIMSGPGRMPRGGGEQALASEHELMTGLFGSDVEAAESKDALAAGEELWDTKKILDRIFEGVCRPFKVACHRSKCGLRPLL</sequence>
<keyword evidence="6 9" id="KW-0333">Golgi apparatus</keyword>
<dbReference type="InterPro" id="IPR010490">
    <property type="entry name" value="COG6"/>
</dbReference>
<dbReference type="GO" id="GO:0015031">
    <property type="term" value="P:protein transport"/>
    <property type="evidence" value="ECO:0007669"/>
    <property type="project" value="UniProtKB-KW"/>
</dbReference>
<evidence type="ECO:0000313" key="13">
    <source>
        <dbReference type="Proteomes" id="UP001190700"/>
    </source>
</evidence>